<proteinExistence type="predicted"/>
<dbReference type="EMBL" id="FOGG01000043">
    <property type="protein sequence ID" value="SES21052.1"/>
    <property type="molecule type" value="Genomic_DNA"/>
</dbReference>
<dbReference type="InterPro" id="IPR016181">
    <property type="entry name" value="Acyl_CoA_acyltransferase"/>
</dbReference>
<accession>A0A1H9VHC3</accession>
<dbReference type="GO" id="GO:0016747">
    <property type="term" value="F:acyltransferase activity, transferring groups other than amino-acyl groups"/>
    <property type="evidence" value="ECO:0007669"/>
    <property type="project" value="InterPro"/>
</dbReference>
<feature type="domain" description="N-acetyltransferase" evidence="1">
    <location>
        <begin position="1"/>
        <end position="184"/>
    </location>
</feature>
<name>A0A1H9VHC3_9SPHI</name>
<dbReference type="InterPro" id="IPR000182">
    <property type="entry name" value="GNAT_dom"/>
</dbReference>
<dbReference type="Proteomes" id="UP000199572">
    <property type="component" value="Unassembled WGS sequence"/>
</dbReference>
<evidence type="ECO:0000313" key="3">
    <source>
        <dbReference type="Proteomes" id="UP000199572"/>
    </source>
</evidence>
<dbReference type="PANTHER" id="PTHR43617:SF20">
    <property type="entry name" value="N-ALPHA-ACETYLTRANSFERASE RIMI"/>
    <property type="match status" value="1"/>
</dbReference>
<dbReference type="Gene3D" id="3.40.630.30">
    <property type="match status" value="1"/>
</dbReference>
<evidence type="ECO:0000259" key="1">
    <source>
        <dbReference type="PROSITE" id="PS51186"/>
    </source>
</evidence>
<dbReference type="STRING" id="390241.SAMN04488023_14316"/>
<dbReference type="AlphaFoldDB" id="A0A1H9VHC3"/>
<protein>
    <submittedName>
        <fullName evidence="2">Acetyltransferase (GNAT) family protein</fullName>
    </submittedName>
</protein>
<organism evidence="2 3">
    <name type="scientific">Pedobacter rhizosphaerae</name>
    <dbReference type="NCBI Taxonomy" id="390241"/>
    <lineage>
        <taxon>Bacteria</taxon>
        <taxon>Pseudomonadati</taxon>
        <taxon>Bacteroidota</taxon>
        <taxon>Sphingobacteriia</taxon>
        <taxon>Sphingobacteriales</taxon>
        <taxon>Sphingobacteriaceae</taxon>
        <taxon>Pedobacter</taxon>
    </lineage>
</organism>
<dbReference type="Pfam" id="PF00583">
    <property type="entry name" value="Acetyltransf_1"/>
    <property type="match status" value="1"/>
</dbReference>
<dbReference type="OrthoDB" id="5319888at2"/>
<evidence type="ECO:0000313" key="2">
    <source>
        <dbReference type="EMBL" id="SES21052.1"/>
    </source>
</evidence>
<sequence length="186" mass="20911">MIRKAKQEDAPTVAELIVQAMGDLAYKFSNTRDHHKTLALFEHFFRLTDNQYSYQHTLVYKEGGEVLGSINGYDGSKLAVLRAPFLQYLKEHCGWINFDPEPETAAGEFYLDTISVAPIVQGKGIGKQLIEAGINRAAELGHKNVGLLVELNNPGALRLYQKMGFEIESEKTFINGLYYHMTQAIE</sequence>
<dbReference type="SUPFAM" id="SSF55729">
    <property type="entry name" value="Acyl-CoA N-acyltransferases (Nat)"/>
    <property type="match status" value="1"/>
</dbReference>
<dbReference type="CDD" id="cd04301">
    <property type="entry name" value="NAT_SF"/>
    <property type="match status" value="1"/>
</dbReference>
<reference evidence="2 3" key="1">
    <citation type="submission" date="2016-10" db="EMBL/GenBank/DDBJ databases">
        <authorList>
            <person name="de Groot N.N."/>
        </authorList>
    </citation>
    <scope>NUCLEOTIDE SEQUENCE [LARGE SCALE GENOMIC DNA]</scope>
    <source>
        <strain evidence="2 3">DSM 18610</strain>
    </source>
</reference>
<dbReference type="PANTHER" id="PTHR43617">
    <property type="entry name" value="L-AMINO ACID N-ACETYLTRANSFERASE"/>
    <property type="match status" value="1"/>
</dbReference>
<gene>
    <name evidence="2" type="ORF">SAMN04488023_14316</name>
</gene>
<dbReference type="PROSITE" id="PS51186">
    <property type="entry name" value="GNAT"/>
    <property type="match status" value="1"/>
</dbReference>
<keyword evidence="3" id="KW-1185">Reference proteome</keyword>
<dbReference type="InterPro" id="IPR050276">
    <property type="entry name" value="MshD_Acetyltransferase"/>
</dbReference>
<keyword evidence="2" id="KW-0808">Transferase</keyword>
<dbReference type="RefSeq" id="WP_090888752.1">
    <property type="nucleotide sequence ID" value="NZ_FOGG01000043.1"/>
</dbReference>